<accession>A0A5E6QZW1</accession>
<reference evidence="3 4" key="1">
    <citation type="submission" date="2019-09" db="EMBL/GenBank/DDBJ databases">
        <authorList>
            <person name="Chandra G."/>
            <person name="Truman W A."/>
        </authorList>
    </citation>
    <scope>NUCLEOTIDE SEQUENCE [LARGE SCALE GENOMIC DNA]</scope>
    <source>
        <strain evidence="3">PS662</strain>
    </source>
</reference>
<dbReference type="Gene3D" id="3.30.9.10">
    <property type="entry name" value="D-Amino Acid Oxidase, subunit A, domain 2"/>
    <property type="match status" value="1"/>
</dbReference>
<gene>
    <name evidence="3" type="primary">puuB_4</name>
    <name evidence="3" type="ORF">PS662_01298</name>
</gene>
<organism evidence="3 4">
    <name type="scientific">Pseudomonas fluorescens</name>
    <dbReference type="NCBI Taxonomy" id="294"/>
    <lineage>
        <taxon>Bacteria</taxon>
        <taxon>Pseudomonadati</taxon>
        <taxon>Pseudomonadota</taxon>
        <taxon>Gammaproteobacteria</taxon>
        <taxon>Pseudomonadales</taxon>
        <taxon>Pseudomonadaceae</taxon>
        <taxon>Pseudomonas</taxon>
    </lineage>
</organism>
<dbReference type="EMBL" id="CABVHK010000003">
    <property type="protein sequence ID" value="VVM60802.1"/>
    <property type="molecule type" value="Genomic_DNA"/>
</dbReference>
<dbReference type="AlphaFoldDB" id="A0A5E6QZW1"/>
<evidence type="ECO:0000256" key="1">
    <source>
        <dbReference type="ARBA" id="ARBA00023002"/>
    </source>
</evidence>
<evidence type="ECO:0000313" key="4">
    <source>
        <dbReference type="Proteomes" id="UP000326953"/>
    </source>
</evidence>
<dbReference type="EC" id="1.4.3.-" evidence="3"/>
<dbReference type="Pfam" id="PF01266">
    <property type="entry name" value="DAO"/>
    <property type="match status" value="1"/>
</dbReference>
<dbReference type="InterPro" id="IPR006076">
    <property type="entry name" value="FAD-dep_OxRdtase"/>
</dbReference>
<evidence type="ECO:0000259" key="2">
    <source>
        <dbReference type="Pfam" id="PF01266"/>
    </source>
</evidence>
<dbReference type="PANTHER" id="PTHR13847:SF281">
    <property type="entry name" value="FAD DEPENDENT OXIDOREDUCTASE DOMAIN-CONTAINING PROTEIN"/>
    <property type="match status" value="1"/>
</dbReference>
<dbReference type="Proteomes" id="UP000326953">
    <property type="component" value="Unassembled WGS sequence"/>
</dbReference>
<dbReference type="Gene3D" id="3.50.50.60">
    <property type="entry name" value="FAD/NAD(P)-binding domain"/>
    <property type="match status" value="1"/>
</dbReference>
<dbReference type="GO" id="GO:0005737">
    <property type="term" value="C:cytoplasm"/>
    <property type="evidence" value="ECO:0007669"/>
    <property type="project" value="TreeGrafter"/>
</dbReference>
<protein>
    <submittedName>
        <fullName evidence="3">Gamma-glutamylputrescine oxidoreductase</fullName>
        <ecNumber evidence="3">1.4.3.-</ecNumber>
    </submittedName>
</protein>
<feature type="domain" description="FAD dependent oxidoreductase" evidence="2">
    <location>
        <begin position="69"/>
        <end position="420"/>
    </location>
</feature>
<dbReference type="SUPFAM" id="SSF51905">
    <property type="entry name" value="FAD/NAD(P)-binding domain"/>
    <property type="match status" value="1"/>
</dbReference>
<dbReference type="GO" id="GO:0016491">
    <property type="term" value="F:oxidoreductase activity"/>
    <property type="evidence" value="ECO:0007669"/>
    <property type="project" value="UniProtKB-KW"/>
</dbReference>
<evidence type="ECO:0000313" key="3">
    <source>
        <dbReference type="EMBL" id="VVM60802.1"/>
    </source>
</evidence>
<sequence length="468" mass="50499">MPAMDVNDGAGSLNARGADAFFASKLAPTVLSVRHFSQGLTMSFPNTWYSQTSLPRAARSALTSDESCDVCIIGAGIAGLTAALELTRRGKRVIVLEANQVAWGASGRNGGVVSPGWAEGSGAIRKKLGLETAKALFQMSVEGVEIVRGNIAELALTGCAPSAGTIRVKRYDDGAGVKNHIETMRRDFGYALNFLDTAQVRERAHTLRYFQGVEDPNALHFHPLNYCLGLALAIEAAGGRLFEQSKMLAWQREGADKVVKTDHGSVRCQDLVFCAGGYGGPELQKLSRAYLPIATYVVLTEHLGDSIKNVLDSGAAFSDDRRASDYYRIVEGDRLLWGGRITTRNEQNEKALAAMLKADMVSVYPQLAPVKIDLAWSGLMGYSTNKMPNLGLLEPGVWACTSFGGHGLNTGSIGGRVIAEAVCGESKRYEVFKPYLLDWNGGPFGKVAANAIYQSLKVMDFVQERFRG</sequence>
<dbReference type="InterPro" id="IPR036188">
    <property type="entry name" value="FAD/NAD-bd_sf"/>
</dbReference>
<proteinExistence type="predicted"/>
<keyword evidence="1 3" id="KW-0560">Oxidoreductase</keyword>
<name>A0A5E6QZW1_PSEFL</name>
<dbReference type="PRINTS" id="PR00420">
    <property type="entry name" value="RNGMNOXGNASE"/>
</dbReference>
<dbReference type="PANTHER" id="PTHR13847">
    <property type="entry name" value="SARCOSINE DEHYDROGENASE-RELATED"/>
    <property type="match status" value="1"/>
</dbReference>